<dbReference type="STRING" id="720554.Clocl_1024"/>
<dbReference type="OrthoDB" id="1640114at2"/>
<feature type="domain" description="Glycosyltransferase 2-like" evidence="3">
    <location>
        <begin position="7"/>
        <end position="151"/>
    </location>
</feature>
<dbReference type="SUPFAM" id="SSF53448">
    <property type="entry name" value="Nucleotide-diphospho-sugar transferases"/>
    <property type="match status" value="1"/>
</dbReference>
<dbReference type="CDD" id="cd00761">
    <property type="entry name" value="Glyco_tranf_GTA_type"/>
    <property type="match status" value="1"/>
</dbReference>
<evidence type="ECO:0000313" key="4">
    <source>
        <dbReference type="EMBL" id="AEV67701.1"/>
    </source>
</evidence>
<dbReference type="Pfam" id="PF00535">
    <property type="entry name" value="Glycos_transf_2"/>
    <property type="match status" value="1"/>
</dbReference>
<gene>
    <name evidence="4" type="ordered locus">Clocl_1024</name>
</gene>
<dbReference type="PANTHER" id="PTHR22916">
    <property type="entry name" value="GLYCOSYLTRANSFERASE"/>
    <property type="match status" value="1"/>
</dbReference>
<keyword evidence="1" id="KW-0328">Glycosyltransferase</keyword>
<dbReference type="Gene3D" id="3.90.550.10">
    <property type="entry name" value="Spore Coat Polysaccharide Biosynthesis Protein SpsA, Chain A"/>
    <property type="match status" value="1"/>
</dbReference>
<dbReference type="RefSeq" id="WP_014254319.1">
    <property type="nucleotide sequence ID" value="NC_016627.1"/>
</dbReference>
<accession>G8LXJ0</accession>
<proteinExistence type="predicted"/>
<dbReference type="PANTHER" id="PTHR22916:SF51">
    <property type="entry name" value="GLYCOSYLTRANSFERASE EPSH-RELATED"/>
    <property type="match status" value="1"/>
</dbReference>
<evidence type="ECO:0000313" key="5">
    <source>
        <dbReference type="Proteomes" id="UP000005435"/>
    </source>
</evidence>
<evidence type="ECO:0000256" key="2">
    <source>
        <dbReference type="ARBA" id="ARBA00022679"/>
    </source>
</evidence>
<organism evidence="4 5">
    <name type="scientific">Acetivibrio clariflavus (strain DSM 19732 / NBRC 101661 / EBR45)</name>
    <name type="common">Clostridium clariflavum</name>
    <dbReference type="NCBI Taxonomy" id="720554"/>
    <lineage>
        <taxon>Bacteria</taxon>
        <taxon>Bacillati</taxon>
        <taxon>Bacillota</taxon>
        <taxon>Clostridia</taxon>
        <taxon>Eubacteriales</taxon>
        <taxon>Oscillospiraceae</taxon>
        <taxon>Acetivibrio</taxon>
    </lineage>
</organism>
<dbReference type="EMBL" id="CP003065">
    <property type="protein sequence ID" value="AEV67701.1"/>
    <property type="molecule type" value="Genomic_DNA"/>
</dbReference>
<dbReference type="HOGENOM" id="CLU_025996_25_1_9"/>
<dbReference type="Proteomes" id="UP000005435">
    <property type="component" value="Chromosome"/>
</dbReference>
<dbReference type="eggNOG" id="COG1216">
    <property type="taxonomic scope" value="Bacteria"/>
</dbReference>
<dbReference type="AlphaFoldDB" id="G8LXJ0"/>
<sequence length="336" mass="39640">MSDPKISVIVPVYNAEKYLRKCVDSIINQSYRNLEIVLVNDGSTDNSGLICDDYKNMDERIKVFHKANGGVGAATNVGLDNMTGDYVVFVDSDDYIEKNMLEDMLLILQKENADIVQCGIYWVDFDYRIIRKITVPNKIIEGRENILRTYLAKNEIGRNLATKLIKASFFENLRLEEGRQIVDVIAITELLNKCDRYVFTENCYYYNLRTPYSVSRGKFTAQKYDDIKYATKYFENFISKNCPALKFYNYFRNVKVAVFCYEKIYHSDFTDRKEELQKLKELFKKNYPLYKKSEAKKCGTFKFRILIRIFNLNPKLYCWMINLKRGSNLWKRTKQK</sequence>
<dbReference type="InterPro" id="IPR029044">
    <property type="entry name" value="Nucleotide-diphossugar_trans"/>
</dbReference>
<dbReference type="InterPro" id="IPR001173">
    <property type="entry name" value="Glyco_trans_2-like"/>
</dbReference>
<reference evidence="5" key="1">
    <citation type="submission" date="2011-12" db="EMBL/GenBank/DDBJ databases">
        <title>Complete sequence of Clostridium clariflavum DSM 19732.</title>
        <authorList>
            <consortium name="US DOE Joint Genome Institute"/>
            <person name="Lucas S."/>
            <person name="Han J."/>
            <person name="Lapidus A."/>
            <person name="Cheng J.-F."/>
            <person name="Goodwin L."/>
            <person name="Pitluck S."/>
            <person name="Peters L."/>
            <person name="Teshima H."/>
            <person name="Detter J.C."/>
            <person name="Han C."/>
            <person name="Tapia R."/>
            <person name="Land M."/>
            <person name="Hauser L."/>
            <person name="Kyrpides N."/>
            <person name="Ivanova N."/>
            <person name="Pagani I."/>
            <person name="Kitzmiller T."/>
            <person name="Lynd L."/>
            <person name="Izquierdo J."/>
            <person name="Woyke T."/>
        </authorList>
    </citation>
    <scope>NUCLEOTIDE SEQUENCE [LARGE SCALE GENOMIC DNA]</scope>
    <source>
        <strain evidence="5">DSM 19732 / NBRC 101661 / EBR45</strain>
    </source>
</reference>
<name>G8LXJ0_ACECE</name>
<dbReference type="KEGG" id="ccl:Clocl_1024"/>
<evidence type="ECO:0000256" key="1">
    <source>
        <dbReference type="ARBA" id="ARBA00022676"/>
    </source>
</evidence>
<reference evidence="4 5" key="2">
    <citation type="journal article" date="2012" name="Stand. Genomic Sci.">
        <title>Complete Genome Sequence of Clostridium clariflavum DSM 19732.</title>
        <authorList>
            <person name="Izquierdo J.A."/>
            <person name="Goodwin L."/>
            <person name="Davenport K.W."/>
            <person name="Teshima H."/>
            <person name="Bruce D."/>
            <person name="Detter C."/>
            <person name="Tapia R."/>
            <person name="Han S."/>
            <person name="Land M."/>
            <person name="Hauser L."/>
            <person name="Jeffries C.D."/>
            <person name="Han J."/>
            <person name="Pitluck S."/>
            <person name="Nolan M."/>
            <person name="Chen A."/>
            <person name="Huntemann M."/>
            <person name="Mavromatis K."/>
            <person name="Mikhailova N."/>
            <person name="Liolios K."/>
            <person name="Woyke T."/>
            <person name="Lynd L.R."/>
        </authorList>
    </citation>
    <scope>NUCLEOTIDE SEQUENCE [LARGE SCALE GENOMIC DNA]</scope>
    <source>
        <strain evidence="5">DSM 19732 / NBRC 101661 / EBR45</strain>
    </source>
</reference>
<protein>
    <submittedName>
        <fullName evidence="4">Glycosyl transferase</fullName>
    </submittedName>
</protein>
<keyword evidence="2 4" id="KW-0808">Transferase</keyword>
<dbReference type="GO" id="GO:0016757">
    <property type="term" value="F:glycosyltransferase activity"/>
    <property type="evidence" value="ECO:0007669"/>
    <property type="project" value="UniProtKB-KW"/>
</dbReference>
<evidence type="ECO:0000259" key="3">
    <source>
        <dbReference type="Pfam" id="PF00535"/>
    </source>
</evidence>
<keyword evidence="5" id="KW-1185">Reference proteome</keyword>